<proteinExistence type="predicted"/>
<dbReference type="PANTHER" id="PTHR43616">
    <property type="entry name" value="GLYCEROL DEHYDROGENASE"/>
    <property type="match status" value="1"/>
</dbReference>
<feature type="binding site" evidence="3">
    <location>
        <position position="254"/>
    </location>
    <ligand>
        <name>glycerol</name>
        <dbReference type="ChEBI" id="CHEBI:17754"/>
    </ligand>
</feature>
<sequence length="365" mass="40520">MIDLFLAPGRYIQERGMLRRAGEFISPLGKKPLILSDKLVWSKVRNILLDSLKKANLRSRFEEFKGECCTEEIERVMALIKKKEIDVIVGCGGGKALDTAKAASFYLNLPVITAPTSAATCSAWSSIAPLYTKEGVYLESLNLQKSPNLALVDPQIIAQAPARLLSAGMGDALAKWCEGRVSTQGIKKGLFTKVALDLSKKSYHLIKSIGVKVKRDVEKKKCSSELDQIIQINILLTGLIGALGKGRCRSSAAHAFNYGMSIFKETRTSLHGEKVAFGIIMMLILDKRDEEEIDELLRFYSSLDLPLTLERLGLIENEKTLGRLAKEMCKKESHIHRLPFSVNEEMVYEALSKASARGKKVEEEN</sequence>
<feature type="binding site" evidence="3">
    <location>
        <position position="171"/>
    </location>
    <ligand>
        <name>glycerol</name>
        <dbReference type="ChEBI" id="CHEBI:17754"/>
    </ligand>
</feature>
<evidence type="ECO:0000256" key="3">
    <source>
        <dbReference type="PIRSR" id="PIRSR000112-1"/>
    </source>
</evidence>
<dbReference type="GO" id="GO:0046872">
    <property type="term" value="F:metal ion binding"/>
    <property type="evidence" value="ECO:0007669"/>
    <property type="project" value="UniProtKB-KW"/>
</dbReference>
<reference evidence="6 7" key="1">
    <citation type="submission" date="2019-03" db="EMBL/GenBank/DDBJ databases">
        <title>Metabolic potential of uncultured bacteria and archaea associated with petroleum seepage in deep-sea sediments.</title>
        <authorList>
            <person name="Dong X."/>
            <person name="Hubert C."/>
        </authorList>
    </citation>
    <scope>NUCLEOTIDE SEQUENCE [LARGE SCALE GENOMIC DNA]</scope>
    <source>
        <strain evidence="6">E44_bin7</strain>
    </source>
</reference>
<dbReference type="Gene3D" id="3.40.50.1970">
    <property type="match status" value="1"/>
</dbReference>
<comment type="cofactor">
    <cofactor evidence="3">
        <name>Zn(2+)</name>
        <dbReference type="ChEBI" id="CHEBI:29105"/>
    </cofactor>
    <text evidence="3">Binds 1 zinc ion per subunit.</text>
</comment>
<keyword evidence="2" id="KW-0560">Oxidoreductase</keyword>
<dbReference type="Pfam" id="PF00465">
    <property type="entry name" value="Fe-ADH"/>
    <property type="match status" value="1"/>
</dbReference>
<dbReference type="PANTHER" id="PTHR43616:SF3">
    <property type="entry name" value="HYDROXYCARBOXYLATE DEHYDROGENASE A"/>
    <property type="match status" value="1"/>
</dbReference>
<name>A0A523RXM1_UNCAE</name>
<dbReference type="GO" id="GO:0016614">
    <property type="term" value="F:oxidoreductase activity, acting on CH-OH group of donors"/>
    <property type="evidence" value="ECO:0007669"/>
    <property type="project" value="InterPro"/>
</dbReference>
<keyword evidence="3" id="KW-0862">Zinc</keyword>
<dbReference type="PIRSF" id="PIRSF000112">
    <property type="entry name" value="Glycerol_dehydrogenase"/>
    <property type="match status" value="1"/>
</dbReference>
<feature type="binding site" evidence="4">
    <location>
        <begin position="94"/>
        <end position="98"/>
    </location>
    <ligand>
        <name>NAD(+)</name>
        <dbReference type="ChEBI" id="CHEBI:57540"/>
    </ligand>
</feature>
<dbReference type="SUPFAM" id="SSF56796">
    <property type="entry name" value="Dehydroquinate synthase-like"/>
    <property type="match status" value="1"/>
</dbReference>
<accession>A0A523RXM1</accession>
<feature type="domain" description="Alcohol dehydrogenase iron-type/glycerol dehydrogenase GldA" evidence="5">
    <location>
        <begin position="8"/>
        <end position="154"/>
    </location>
</feature>
<evidence type="ECO:0000259" key="5">
    <source>
        <dbReference type="Pfam" id="PF00465"/>
    </source>
</evidence>
<dbReference type="InterPro" id="IPR016205">
    <property type="entry name" value="Glycerol_DH"/>
</dbReference>
<keyword evidence="4" id="KW-0520">NAD</keyword>
<feature type="binding site" evidence="3">
    <location>
        <position position="271"/>
    </location>
    <ligand>
        <name>glycerol</name>
        <dbReference type="ChEBI" id="CHEBI:17754"/>
    </ligand>
</feature>
<evidence type="ECO:0000313" key="7">
    <source>
        <dbReference type="Proteomes" id="UP000316360"/>
    </source>
</evidence>
<feature type="binding site" evidence="4">
    <location>
        <position position="131"/>
    </location>
    <ligand>
        <name>NAD(+)</name>
        <dbReference type="ChEBI" id="CHEBI:57540"/>
    </ligand>
</feature>
<feature type="binding site" evidence="4">
    <location>
        <position position="125"/>
    </location>
    <ligand>
        <name>NAD(+)</name>
        <dbReference type="ChEBI" id="CHEBI:57540"/>
    </ligand>
</feature>
<evidence type="ECO:0000256" key="4">
    <source>
        <dbReference type="PIRSR" id="PIRSR000112-3"/>
    </source>
</evidence>
<comment type="caution">
    <text evidence="6">The sequence shown here is derived from an EMBL/GenBank/DDBJ whole genome shotgun (WGS) entry which is preliminary data.</text>
</comment>
<dbReference type="InterPro" id="IPR001670">
    <property type="entry name" value="ADH_Fe/GldA"/>
</dbReference>
<evidence type="ECO:0000313" key="6">
    <source>
        <dbReference type="EMBL" id="TET10525.1"/>
    </source>
</evidence>
<dbReference type="Proteomes" id="UP000316360">
    <property type="component" value="Unassembled WGS sequence"/>
</dbReference>
<gene>
    <name evidence="6" type="ORF">E3J84_03895</name>
</gene>
<dbReference type="CDD" id="cd08550">
    <property type="entry name" value="GlyDH-like"/>
    <property type="match status" value="1"/>
</dbReference>
<dbReference type="AlphaFoldDB" id="A0A523RXM1"/>
<evidence type="ECO:0000256" key="2">
    <source>
        <dbReference type="ARBA" id="ARBA00023002"/>
    </source>
</evidence>
<dbReference type="Gene3D" id="1.20.1090.10">
    <property type="entry name" value="Dehydroquinate synthase-like - alpha domain"/>
    <property type="match status" value="1"/>
</dbReference>
<feature type="binding site" evidence="4">
    <location>
        <position position="37"/>
    </location>
    <ligand>
        <name>NAD(+)</name>
        <dbReference type="ChEBI" id="CHEBI:57540"/>
    </ligand>
</feature>
<evidence type="ECO:0000256" key="1">
    <source>
        <dbReference type="ARBA" id="ARBA00022723"/>
    </source>
</evidence>
<dbReference type="EMBL" id="SOKJ01000219">
    <property type="protein sequence ID" value="TET10525.1"/>
    <property type="molecule type" value="Genomic_DNA"/>
</dbReference>
<keyword evidence="1 3" id="KW-0479">Metal-binding</keyword>
<protein>
    <submittedName>
        <fullName evidence="6">Iron-containing alcohol dehydrogenase</fullName>
    </submittedName>
</protein>
<organism evidence="6 7">
    <name type="scientific">Aerophobetes bacterium</name>
    <dbReference type="NCBI Taxonomy" id="2030807"/>
    <lineage>
        <taxon>Bacteria</taxon>
        <taxon>Candidatus Aerophobota</taxon>
    </lineage>
</organism>